<gene>
    <name evidence="1" type="ORF">ACIA8P_35710</name>
</gene>
<accession>A0ABW7YBY9</accession>
<evidence type="ECO:0000313" key="1">
    <source>
        <dbReference type="EMBL" id="MFI5679916.1"/>
    </source>
</evidence>
<evidence type="ECO:0000313" key="2">
    <source>
        <dbReference type="Proteomes" id="UP001612415"/>
    </source>
</evidence>
<name>A0ABW7YBY9_STRCE</name>
<protein>
    <recommendedName>
        <fullName evidence="3">AMP-binding enzyme C-terminal domain-containing protein</fullName>
    </recommendedName>
</protein>
<organism evidence="1 2">
    <name type="scientific">Streptomyces cellulosae</name>
    <dbReference type="NCBI Taxonomy" id="1968"/>
    <lineage>
        <taxon>Bacteria</taxon>
        <taxon>Bacillati</taxon>
        <taxon>Actinomycetota</taxon>
        <taxon>Actinomycetes</taxon>
        <taxon>Kitasatosporales</taxon>
        <taxon>Streptomycetaceae</taxon>
        <taxon>Streptomyces</taxon>
    </lineage>
</organism>
<sequence>MIWCQSWPPNSSCWSRPPATPPTIHFIDALPKTSSDKPQRYLLRNHRRT</sequence>
<comment type="caution">
    <text evidence="1">The sequence shown here is derived from an EMBL/GenBank/DDBJ whole genome shotgun (WGS) entry which is preliminary data.</text>
</comment>
<reference evidence="1 2" key="1">
    <citation type="submission" date="2024-10" db="EMBL/GenBank/DDBJ databases">
        <title>The Natural Products Discovery Center: Release of the First 8490 Sequenced Strains for Exploring Actinobacteria Biosynthetic Diversity.</title>
        <authorList>
            <person name="Kalkreuter E."/>
            <person name="Kautsar S.A."/>
            <person name="Yang D."/>
            <person name="Bader C.D."/>
            <person name="Teijaro C.N."/>
            <person name="Fluegel L."/>
            <person name="Davis C.M."/>
            <person name="Simpson J.R."/>
            <person name="Lauterbach L."/>
            <person name="Steele A.D."/>
            <person name="Gui C."/>
            <person name="Meng S."/>
            <person name="Li G."/>
            <person name="Viehrig K."/>
            <person name="Ye F."/>
            <person name="Su P."/>
            <person name="Kiefer A.F."/>
            <person name="Nichols A."/>
            <person name="Cepeda A.J."/>
            <person name="Yan W."/>
            <person name="Fan B."/>
            <person name="Jiang Y."/>
            <person name="Adhikari A."/>
            <person name="Zheng C.-J."/>
            <person name="Schuster L."/>
            <person name="Cowan T.M."/>
            <person name="Smanski M.J."/>
            <person name="Chevrette M.G."/>
            <person name="De Carvalho L.P.S."/>
            <person name="Shen B."/>
        </authorList>
    </citation>
    <scope>NUCLEOTIDE SEQUENCE [LARGE SCALE GENOMIC DNA]</scope>
    <source>
        <strain evidence="1 2">NPDC051599</strain>
    </source>
</reference>
<dbReference type="EMBL" id="JBITDC010000017">
    <property type="protein sequence ID" value="MFI5679916.1"/>
    <property type="molecule type" value="Genomic_DNA"/>
</dbReference>
<keyword evidence="2" id="KW-1185">Reference proteome</keyword>
<dbReference type="Proteomes" id="UP001612415">
    <property type="component" value="Unassembled WGS sequence"/>
</dbReference>
<evidence type="ECO:0008006" key="3">
    <source>
        <dbReference type="Google" id="ProtNLM"/>
    </source>
</evidence>
<proteinExistence type="predicted"/>
<dbReference type="RefSeq" id="WP_398660334.1">
    <property type="nucleotide sequence ID" value="NZ_JBITDC010000017.1"/>
</dbReference>